<dbReference type="NCBIfam" id="NF007342">
    <property type="entry name" value="PRK09834.1-4"/>
    <property type="match status" value="1"/>
</dbReference>
<dbReference type="InterPro" id="IPR036388">
    <property type="entry name" value="WH-like_DNA-bd_sf"/>
</dbReference>
<dbReference type="SUPFAM" id="SSF55781">
    <property type="entry name" value="GAF domain-like"/>
    <property type="match status" value="1"/>
</dbReference>
<dbReference type="Gene3D" id="3.30.450.40">
    <property type="match status" value="1"/>
</dbReference>
<protein>
    <submittedName>
        <fullName evidence="6">DNA-binding transcriptional regulator</fullName>
    </submittedName>
</protein>
<evidence type="ECO:0000256" key="1">
    <source>
        <dbReference type="ARBA" id="ARBA00023015"/>
    </source>
</evidence>
<dbReference type="InterPro" id="IPR011991">
    <property type="entry name" value="ArsR-like_HTH"/>
</dbReference>
<evidence type="ECO:0000256" key="3">
    <source>
        <dbReference type="ARBA" id="ARBA00023163"/>
    </source>
</evidence>
<comment type="caution">
    <text evidence="6">The sequence shown here is derived from an EMBL/GenBank/DDBJ whole genome shotgun (WGS) entry which is preliminary data.</text>
</comment>
<proteinExistence type="predicted"/>
<dbReference type="PROSITE" id="PS51077">
    <property type="entry name" value="HTH_ICLR"/>
    <property type="match status" value="1"/>
</dbReference>
<feature type="domain" description="IclR-ED" evidence="5">
    <location>
        <begin position="69"/>
        <end position="252"/>
    </location>
</feature>
<dbReference type="PANTHER" id="PTHR30136">
    <property type="entry name" value="HELIX-TURN-HELIX TRANSCRIPTIONAL REGULATOR, ICLR FAMILY"/>
    <property type="match status" value="1"/>
</dbReference>
<evidence type="ECO:0000259" key="5">
    <source>
        <dbReference type="PROSITE" id="PS51078"/>
    </source>
</evidence>
<evidence type="ECO:0000256" key="2">
    <source>
        <dbReference type="ARBA" id="ARBA00023125"/>
    </source>
</evidence>
<organism evidence="6 7">
    <name type="scientific">Ramlibacter pallidus</name>
    <dbReference type="NCBI Taxonomy" id="2780087"/>
    <lineage>
        <taxon>Bacteria</taxon>
        <taxon>Pseudomonadati</taxon>
        <taxon>Pseudomonadota</taxon>
        <taxon>Betaproteobacteria</taxon>
        <taxon>Burkholderiales</taxon>
        <taxon>Comamonadaceae</taxon>
        <taxon>Ramlibacter</taxon>
    </lineage>
</organism>
<sequence>MPTPRPVNVVLRALQILRALNRQPVTTVDAIHKHTAIPKPTIVRLLQTLEADGLVRRAPQYGAYYLTSEVKALASGYHSEPRVVEASAAPAEALTQELKWPVAVAVHDGDAMIVRYSTIPHSPLSFFHSTINMRLSLVTQALGRAYLAFCSPTEQDALLELLAHNSSEPIAGQEPAIRRMLAEVRERGYALRDPRVRPESSTIGVPIFDGERVVATMGITWFSSALDTEQAVARFLPPLRDASAAISRALATTAG</sequence>
<dbReference type="InterPro" id="IPR036390">
    <property type="entry name" value="WH_DNA-bd_sf"/>
</dbReference>
<keyword evidence="7" id="KW-1185">Reference proteome</keyword>
<dbReference type="Gene3D" id="1.10.10.10">
    <property type="entry name" value="Winged helix-like DNA-binding domain superfamily/Winged helix DNA-binding domain"/>
    <property type="match status" value="1"/>
</dbReference>
<accession>A0ABR9S7Q1</accession>
<evidence type="ECO:0000313" key="7">
    <source>
        <dbReference type="Proteomes" id="UP000806285"/>
    </source>
</evidence>
<dbReference type="GO" id="GO:0003677">
    <property type="term" value="F:DNA binding"/>
    <property type="evidence" value="ECO:0007669"/>
    <property type="project" value="UniProtKB-KW"/>
</dbReference>
<dbReference type="InterPro" id="IPR014757">
    <property type="entry name" value="Tscrpt_reg_IclR_C"/>
</dbReference>
<dbReference type="PANTHER" id="PTHR30136:SF23">
    <property type="entry name" value="DNA-BINDING TRANSCRIPTIONAL ACTIVATOR MHPR"/>
    <property type="match status" value="1"/>
</dbReference>
<dbReference type="SUPFAM" id="SSF46785">
    <property type="entry name" value="Winged helix' DNA-binding domain"/>
    <property type="match status" value="1"/>
</dbReference>
<dbReference type="Pfam" id="PF01614">
    <property type="entry name" value="IclR_C"/>
    <property type="match status" value="1"/>
</dbReference>
<dbReference type="InterPro" id="IPR005471">
    <property type="entry name" value="Tscrpt_reg_IclR_N"/>
</dbReference>
<evidence type="ECO:0000259" key="4">
    <source>
        <dbReference type="PROSITE" id="PS51077"/>
    </source>
</evidence>
<gene>
    <name evidence="6" type="ORF">IM787_15825</name>
</gene>
<evidence type="ECO:0000313" key="6">
    <source>
        <dbReference type="EMBL" id="MBE7369032.1"/>
    </source>
</evidence>
<name>A0ABR9S7Q1_9BURK</name>
<keyword evidence="3" id="KW-0804">Transcription</keyword>
<dbReference type="Pfam" id="PF09339">
    <property type="entry name" value="HTH_IclR"/>
    <property type="match status" value="1"/>
</dbReference>
<dbReference type="CDD" id="cd00090">
    <property type="entry name" value="HTH_ARSR"/>
    <property type="match status" value="1"/>
</dbReference>
<keyword evidence="2 6" id="KW-0238">DNA-binding</keyword>
<dbReference type="InterPro" id="IPR050707">
    <property type="entry name" value="HTH_MetabolicPath_Reg"/>
</dbReference>
<keyword evidence="1" id="KW-0805">Transcription regulation</keyword>
<dbReference type="EMBL" id="JADDIV010000004">
    <property type="protein sequence ID" value="MBE7369032.1"/>
    <property type="molecule type" value="Genomic_DNA"/>
</dbReference>
<dbReference type="InterPro" id="IPR029016">
    <property type="entry name" value="GAF-like_dom_sf"/>
</dbReference>
<dbReference type="Proteomes" id="UP000806285">
    <property type="component" value="Unassembled WGS sequence"/>
</dbReference>
<reference evidence="6 7" key="1">
    <citation type="submission" date="2020-10" db="EMBL/GenBank/DDBJ databases">
        <title>Ramlibacter sp. HM2 16S ribosomal RNA gene Genome sequencing and assembly.</title>
        <authorList>
            <person name="Kang M."/>
        </authorList>
    </citation>
    <scope>NUCLEOTIDE SEQUENCE [LARGE SCALE GENOMIC DNA]</scope>
    <source>
        <strain evidence="6 7">HM2</strain>
    </source>
</reference>
<dbReference type="SMART" id="SM00346">
    <property type="entry name" value="HTH_ICLR"/>
    <property type="match status" value="1"/>
</dbReference>
<feature type="domain" description="HTH iclR-type" evidence="4">
    <location>
        <begin position="7"/>
        <end position="68"/>
    </location>
</feature>
<dbReference type="RefSeq" id="WP_193677640.1">
    <property type="nucleotide sequence ID" value="NZ_JADDIV010000004.1"/>
</dbReference>
<dbReference type="PROSITE" id="PS51078">
    <property type="entry name" value="ICLR_ED"/>
    <property type="match status" value="1"/>
</dbReference>